<dbReference type="EMBL" id="JAXOVC010000010">
    <property type="protein sequence ID" value="KAK4496712.1"/>
    <property type="molecule type" value="Genomic_DNA"/>
</dbReference>
<evidence type="ECO:0000313" key="2">
    <source>
        <dbReference type="Proteomes" id="UP001305779"/>
    </source>
</evidence>
<reference evidence="1 2" key="1">
    <citation type="journal article" date="2023" name="G3 (Bethesda)">
        <title>A chromosome-level genome assembly of Zasmidium syzygii isolated from banana leaves.</title>
        <authorList>
            <person name="van Westerhoven A.C."/>
            <person name="Mehrabi R."/>
            <person name="Talebi R."/>
            <person name="Steentjes M.B.F."/>
            <person name="Corcolon B."/>
            <person name="Chong P.A."/>
            <person name="Kema G.H.J."/>
            <person name="Seidl M.F."/>
        </authorList>
    </citation>
    <scope>NUCLEOTIDE SEQUENCE [LARGE SCALE GENOMIC DNA]</scope>
    <source>
        <strain evidence="1 2">P124</strain>
    </source>
</reference>
<dbReference type="Gene3D" id="2.60.40.640">
    <property type="match status" value="1"/>
</dbReference>
<gene>
    <name evidence="1" type="ORF">PRZ48_012695</name>
</gene>
<dbReference type="Proteomes" id="UP001305779">
    <property type="component" value="Unassembled WGS sequence"/>
</dbReference>
<evidence type="ECO:0008006" key="3">
    <source>
        <dbReference type="Google" id="ProtNLM"/>
    </source>
</evidence>
<proteinExistence type="predicted"/>
<dbReference type="InterPro" id="IPR014752">
    <property type="entry name" value="Arrestin-like_C"/>
</dbReference>
<comment type="caution">
    <text evidence="1">The sequence shown here is derived from an EMBL/GenBank/DDBJ whole genome shotgun (WGS) entry which is preliminary data.</text>
</comment>
<sequence length="406" mass="45135">MGLFRSEDTQHPEPTVTLQLDPNCKSPFHPGSSAFGQVFFDSNIQREVDNIEVNIEGTTTTKYVLVVGNGEYRRVKIHYYDEATLRTINEVVVHGLTAEPGRRYSWNFCLTFPDGRAALLHPNPAKSPYKSTSGHKEFYASSPYQLPASFMHMKSHEHMAQVQYTLRVQVSFADQNKPCSPPPKILTYVPSEEPYEQKLVENAFHINSYSSSRLAGSSAKSGLAKFKEKLSSSSPTVKLSLKSTLPTSVVRGAAFPIHARLEVHPLSDPSVLNIPEVRIKIASIELAPLVIYRTLKDPKAIDMPMDNVQAPPEQELVEDGKAVVLNAVPQEILVAQQREDKSDVLVYSADFEARLPGDVTPSFATTNIILWWKLRVKLVADVCGKEFDDVAETKIVVITNLKSGKS</sequence>
<organism evidence="1 2">
    <name type="scientific">Zasmidium cellare</name>
    <name type="common">Wine cellar mold</name>
    <name type="synonym">Racodium cellare</name>
    <dbReference type="NCBI Taxonomy" id="395010"/>
    <lineage>
        <taxon>Eukaryota</taxon>
        <taxon>Fungi</taxon>
        <taxon>Dikarya</taxon>
        <taxon>Ascomycota</taxon>
        <taxon>Pezizomycotina</taxon>
        <taxon>Dothideomycetes</taxon>
        <taxon>Dothideomycetidae</taxon>
        <taxon>Mycosphaerellales</taxon>
        <taxon>Mycosphaerellaceae</taxon>
        <taxon>Zasmidium</taxon>
    </lineage>
</organism>
<keyword evidence="2" id="KW-1185">Reference proteome</keyword>
<evidence type="ECO:0000313" key="1">
    <source>
        <dbReference type="EMBL" id="KAK4496712.1"/>
    </source>
</evidence>
<accession>A0ABR0E5K1</accession>
<name>A0ABR0E5K1_ZASCE</name>
<protein>
    <recommendedName>
        <fullName evidence="3">Arrestin-like N-terminal domain-containing protein</fullName>
    </recommendedName>
</protein>